<evidence type="ECO:0000256" key="1">
    <source>
        <dbReference type="ARBA" id="ARBA00004651"/>
    </source>
</evidence>
<sequence>MDQTNPFPTTSPYAREFRAGLRDIAPVAVAAVPIGLLFGAVAAAKGLSALEVALMSAFVYGGGAQFAAIEAWAHPAPIAALAFATLLINARHVLMGASLGPKMHLEGIQRFMAFFFLTDEAWALSERRALERPVTGAYWAAMALVLWGNWTLSTTLGAVLGSFMGDPARIGADFAFTALFIGLIAGFGRSRVTLVTVGTSAAVAALVHHFIGAPWHVASGALAGIAAAYLAASEEPRS</sequence>
<evidence type="ECO:0000313" key="9">
    <source>
        <dbReference type="EMBL" id="KLK93538.1"/>
    </source>
</evidence>
<feature type="transmembrane region" description="Helical" evidence="8">
    <location>
        <begin position="194"/>
        <end position="211"/>
    </location>
</feature>
<evidence type="ECO:0000256" key="7">
    <source>
        <dbReference type="ARBA" id="ARBA00023136"/>
    </source>
</evidence>
<dbReference type="Pfam" id="PF03591">
    <property type="entry name" value="AzlC"/>
    <property type="match status" value="1"/>
</dbReference>
<organism evidence="9 10">
    <name type="scientific">Microvirga vignae</name>
    <dbReference type="NCBI Taxonomy" id="1225564"/>
    <lineage>
        <taxon>Bacteria</taxon>
        <taxon>Pseudomonadati</taxon>
        <taxon>Pseudomonadota</taxon>
        <taxon>Alphaproteobacteria</taxon>
        <taxon>Hyphomicrobiales</taxon>
        <taxon>Methylobacteriaceae</taxon>
        <taxon>Microvirga</taxon>
    </lineage>
</organism>
<name>A0A0H1REC5_9HYPH</name>
<accession>A0A0H1REC5</accession>
<keyword evidence="10" id="KW-1185">Reference proteome</keyword>
<evidence type="ECO:0000256" key="6">
    <source>
        <dbReference type="ARBA" id="ARBA00022989"/>
    </source>
</evidence>
<dbReference type="GO" id="GO:1903785">
    <property type="term" value="P:L-valine transmembrane transport"/>
    <property type="evidence" value="ECO:0007669"/>
    <property type="project" value="TreeGrafter"/>
</dbReference>
<evidence type="ECO:0000256" key="3">
    <source>
        <dbReference type="ARBA" id="ARBA00022448"/>
    </source>
</evidence>
<dbReference type="PATRIC" id="fig|1225564.3.peg.2511"/>
<feature type="transmembrane region" description="Helical" evidence="8">
    <location>
        <begin position="170"/>
        <end position="187"/>
    </location>
</feature>
<keyword evidence="4" id="KW-1003">Cell membrane</keyword>
<gene>
    <name evidence="9" type="ORF">AA309_09405</name>
</gene>
<proteinExistence type="inferred from homology"/>
<reference evidence="9 10" key="1">
    <citation type="submission" date="2015-05" db="EMBL/GenBank/DDBJ databases">
        <title>Draft genome sequence of Microvirga vignae strain BR3299, a novel nitrogen fixing bacteria isolated from Brazil semi-aired region.</title>
        <authorList>
            <person name="Zilli J.E."/>
            <person name="Passos S.R."/>
            <person name="Leite J."/>
            <person name="Baldani J.I."/>
            <person name="Xavier G.R."/>
            <person name="Rumjaneck N.G."/>
            <person name="Simoes-Araujo J.L."/>
        </authorList>
    </citation>
    <scope>NUCLEOTIDE SEQUENCE [LARGE SCALE GENOMIC DNA]</scope>
    <source>
        <strain evidence="9 10">BR3299</strain>
    </source>
</reference>
<keyword evidence="6 8" id="KW-1133">Transmembrane helix</keyword>
<dbReference type="Proteomes" id="UP000035489">
    <property type="component" value="Unassembled WGS sequence"/>
</dbReference>
<feature type="transmembrane region" description="Helical" evidence="8">
    <location>
        <begin position="75"/>
        <end position="94"/>
    </location>
</feature>
<feature type="transmembrane region" description="Helical" evidence="8">
    <location>
        <begin position="24"/>
        <end position="43"/>
    </location>
</feature>
<feature type="transmembrane region" description="Helical" evidence="8">
    <location>
        <begin position="217"/>
        <end position="232"/>
    </location>
</feature>
<evidence type="ECO:0000256" key="2">
    <source>
        <dbReference type="ARBA" id="ARBA00010735"/>
    </source>
</evidence>
<keyword evidence="5 8" id="KW-0812">Transmembrane</keyword>
<dbReference type="STRING" id="1225564.AA309_09405"/>
<comment type="subcellular location">
    <subcellularLocation>
        <location evidence="1">Cell membrane</location>
        <topology evidence="1">Multi-pass membrane protein</topology>
    </subcellularLocation>
</comment>
<evidence type="ECO:0000256" key="4">
    <source>
        <dbReference type="ARBA" id="ARBA00022475"/>
    </source>
</evidence>
<evidence type="ECO:0000256" key="5">
    <source>
        <dbReference type="ARBA" id="ARBA00022692"/>
    </source>
</evidence>
<dbReference type="RefSeq" id="WP_047188764.1">
    <property type="nucleotide sequence ID" value="NZ_LCYG01000020.1"/>
</dbReference>
<dbReference type="PANTHER" id="PTHR34979:SF1">
    <property type="entry name" value="INNER MEMBRANE PROTEIN YGAZ"/>
    <property type="match status" value="1"/>
</dbReference>
<comment type="similarity">
    <text evidence="2">Belongs to the AzlC family.</text>
</comment>
<dbReference type="EMBL" id="LCYG01000020">
    <property type="protein sequence ID" value="KLK93538.1"/>
    <property type="molecule type" value="Genomic_DNA"/>
</dbReference>
<evidence type="ECO:0000313" key="10">
    <source>
        <dbReference type="Proteomes" id="UP000035489"/>
    </source>
</evidence>
<dbReference type="AlphaFoldDB" id="A0A0H1REC5"/>
<dbReference type="PANTHER" id="PTHR34979">
    <property type="entry name" value="INNER MEMBRANE PROTEIN YGAZ"/>
    <property type="match status" value="1"/>
</dbReference>
<feature type="transmembrane region" description="Helical" evidence="8">
    <location>
        <begin position="137"/>
        <end position="164"/>
    </location>
</feature>
<dbReference type="InterPro" id="IPR011606">
    <property type="entry name" value="Brnchd-chn_aa_trnsp_permease"/>
</dbReference>
<keyword evidence="3" id="KW-0813">Transport</keyword>
<feature type="transmembrane region" description="Helical" evidence="8">
    <location>
        <begin position="50"/>
        <end position="69"/>
    </location>
</feature>
<evidence type="ECO:0000256" key="8">
    <source>
        <dbReference type="SAM" id="Phobius"/>
    </source>
</evidence>
<protein>
    <submittedName>
        <fullName evidence="9">Branched-chain amino acid ABC transporter permease</fullName>
    </submittedName>
</protein>
<comment type="caution">
    <text evidence="9">The sequence shown here is derived from an EMBL/GenBank/DDBJ whole genome shotgun (WGS) entry which is preliminary data.</text>
</comment>
<dbReference type="GO" id="GO:0005886">
    <property type="term" value="C:plasma membrane"/>
    <property type="evidence" value="ECO:0007669"/>
    <property type="project" value="UniProtKB-SubCell"/>
</dbReference>
<keyword evidence="7 8" id="KW-0472">Membrane</keyword>
<dbReference type="OrthoDB" id="9803444at2"/>